<name>A0A5S3PSQ9_9FLAO</name>
<accession>A0A5S3PSQ9</accession>
<dbReference type="OrthoDB" id="1431701at2"/>
<dbReference type="InterPro" id="IPR055129">
    <property type="entry name" value="YEATS_dom"/>
</dbReference>
<evidence type="ECO:0000313" key="3">
    <source>
        <dbReference type="Proteomes" id="UP000310314"/>
    </source>
</evidence>
<dbReference type="Proteomes" id="UP000310314">
    <property type="component" value="Unassembled WGS sequence"/>
</dbReference>
<dbReference type="InterPro" id="IPR000157">
    <property type="entry name" value="TIR_dom"/>
</dbReference>
<reference evidence="2 3" key="1">
    <citation type="submission" date="2019-05" db="EMBL/GenBank/DDBJ databases">
        <authorList>
            <person name="Zhang J.-Y."/>
            <person name="Feg X."/>
            <person name="Du Z.-J."/>
        </authorList>
    </citation>
    <scope>NUCLEOTIDE SEQUENCE [LARGE SCALE GENOMIC DNA]</scope>
    <source>
        <strain evidence="2 3">RZ26</strain>
    </source>
</reference>
<feature type="domain" description="YEATS" evidence="1">
    <location>
        <begin position="1"/>
        <end position="122"/>
    </location>
</feature>
<dbReference type="InterPro" id="IPR046888">
    <property type="entry name" value="pYEATS"/>
</dbReference>
<dbReference type="Gene3D" id="2.60.40.1970">
    <property type="entry name" value="YEATS domain"/>
    <property type="match status" value="1"/>
</dbReference>
<dbReference type="Gene3D" id="3.40.50.10140">
    <property type="entry name" value="Toll/interleukin-1 receptor homology (TIR) domain"/>
    <property type="match status" value="1"/>
</dbReference>
<dbReference type="SUPFAM" id="SSF52200">
    <property type="entry name" value="Toll/Interleukin receptor TIR domain"/>
    <property type="match status" value="1"/>
</dbReference>
<dbReference type="EMBL" id="VATY01000001">
    <property type="protein sequence ID" value="TMM58029.1"/>
    <property type="molecule type" value="Genomic_DNA"/>
</dbReference>
<dbReference type="AlphaFoldDB" id="A0A5S3PSQ9"/>
<dbReference type="GO" id="GO:0007165">
    <property type="term" value="P:signal transduction"/>
    <property type="evidence" value="ECO:0007669"/>
    <property type="project" value="InterPro"/>
</dbReference>
<proteinExistence type="predicted"/>
<comment type="caution">
    <text evidence="2">The sequence shown here is derived from an EMBL/GenBank/DDBJ whole genome shotgun (WGS) entry which is preliminary data.</text>
</comment>
<dbReference type="RefSeq" id="WP_138655962.1">
    <property type="nucleotide sequence ID" value="NZ_VATY01000001.1"/>
</dbReference>
<dbReference type="InterPro" id="IPR038704">
    <property type="entry name" value="YEAST_sf"/>
</dbReference>
<dbReference type="InterPro" id="IPR035897">
    <property type="entry name" value="Toll_tir_struct_dom_sf"/>
</dbReference>
<dbReference type="Pfam" id="PF13676">
    <property type="entry name" value="TIR_2"/>
    <property type="match status" value="1"/>
</dbReference>
<dbReference type="Pfam" id="PF20305">
    <property type="entry name" value="pYEATS"/>
    <property type="match status" value="1"/>
</dbReference>
<evidence type="ECO:0000259" key="1">
    <source>
        <dbReference type="PROSITE" id="PS51037"/>
    </source>
</evidence>
<gene>
    <name evidence="2" type="ORF">FEE95_00975</name>
</gene>
<protein>
    <submittedName>
        <fullName evidence="2">TIR domain-containing protein</fullName>
    </submittedName>
</protein>
<organism evidence="2 3">
    <name type="scientific">Maribacter algarum</name>
    <name type="common">ex Zhang et al. 2020</name>
    <dbReference type="NCBI Taxonomy" id="2578118"/>
    <lineage>
        <taxon>Bacteria</taxon>
        <taxon>Pseudomonadati</taxon>
        <taxon>Bacteroidota</taxon>
        <taxon>Flavobacteriia</taxon>
        <taxon>Flavobacteriales</taxon>
        <taxon>Flavobacteriaceae</taxon>
        <taxon>Maribacter</taxon>
    </lineage>
</organism>
<sequence>MKYSEEFKIGQSSEKDTTIKDYYGWAIWIEPNSNELSEIAHVEYLLHPTFKNRLRTVEDEQTGFRLESKGWGEFMIEIIIYKKNEEQLKLSHWLTLEDNYTTIEDTNENSDLEGKKVYISYSKIDSKMATVLEDLLDDLGMEVTSGSHYQAGVPIEEYIENAISDADLVINVNSERPTAWHQSELSFAQEKSKEVISINNILDTEKVKSSMSSKSLLDDDYMSKLKTLGNNLKNLKN</sequence>
<dbReference type="PROSITE" id="PS51037">
    <property type="entry name" value="YEATS"/>
    <property type="match status" value="1"/>
</dbReference>
<keyword evidence="3" id="KW-1185">Reference proteome</keyword>
<evidence type="ECO:0000313" key="2">
    <source>
        <dbReference type="EMBL" id="TMM58029.1"/>
    </source>
</evidence>